<feature type="transmembrane region" description="Helical" evidence="1">
    <location>
        <begin position="127"/>
        <end position="145"/>
    </location>
</feature>
<evidence type="ECO:0000256" key="1">
    <source>
        <dbReference type="SAM" id="Phobius"/>
    </source>
</evidence>
<name>A0A8H6S7C9_9AGAR</name>
<sequence>MVRGRQLSASSSAGIVDRPREAPLKACPKLTGEYAPPKFRNRNFSSSTPVLQMMFDLNNSLSSSSPQFCMFRSLFAPMPFIFFSPLYAMKHLSLSRAKNRAFHSSFVIFILLATTLVVSILATALVVFTLFPTILSIAVVIFLNFHPVVRPAGRNSWDPGMGRDGHTSAVSHF</sequence>
<reference evidence="2" key="1">
    <citation type="submission" date="2020-05" db="EMBL/GenBank/DDBJ databases">
        <title>Mycena genomes resolve the evolution of fungal bioluminescence.</title>
        <authorList>
            <person name="Tsai I.J."/>
        </authorList>
    </citation>
    <scope>NUCLEOTIDE SEQUENCE</scope>
    <source>
        <strain evidence="2">171206Taipei</strain>
    </source>
</reference>
<dbReference type="AlphaFoldDB" id="A0A8H6S7C9"/>
<keyword evidence="1" id="KW-1133">Transmembrane helix</keyword>
<keyword evidence="3" id="KW-1185">Reference proteome</keyword>
<accession>A0A8H6S7C9</accession>
<organism evidence="2 3">
    <name type="scientific">Mycena indigotica</name>
    <dbReference type="NCBI Taxonomy" id="2126181"/>
    <lineage>
        <taxon>Eukaryota</taxon>
        <taxon>Fungi</taxon>
        <taxon>Dikarya</taxon>
        <taxon>Basidiomycota</taxon>
        <taxon>Agaricomycotina</taxon>
        <taxon>Agaricomycetes</taxon>
        <taxon>Agaricomycetidae</taxon>
        <taxon>Agaricales</taxon>
        <taxon>Marasmiineae</taxon>
        <taxon>Mycenaceae</taxon>
        <taxon>Mycena</taxon>
    </lineage>
</organism>
<evidence type="ECO:0000313" key="3">
    <source>
        <dbReference type="Proteomes" id="UP000636479"/>
    </source>
</evidence>
<gene>
    <name evidence="2" type="ORF">MIND_01131900</name>
</gene>
<protein>
    <submittedName>
        <fullName evidence="2">Uncharacterized protein</fullName>
    </submittedName>
</protein>
<feature type="transmembrane region" description="Helical" evidence="1">
    <location>
        <begin position="101"/>
        <end position="121"/>
    </location>
</feature>
<dbReference type="EMBL" id="JACAZF010000010">
    <property type="protein sequence ID" value="KAF7293535.1"/>
    <property type="molecule type" value="Genomic_DNA"/>
</dbReference>
<keyword evidence="1" id="KW-0812">Transmembrane</keyword>
<comment type="caution">
    <text evidence="2">The sequence shown here is derived from an EMBL/GenBank/DDBJ whole genome shotgun (WGS) entry which is preliminary data.</text>
</comment>
<feature type="transmembrane region" description="Helical" evidence="1">
    <location>
        <begin position="70"/>
        <end position="89"/>
    </location>
</feature>
<evidence type="ECO:0000313" key="2">
    <source>
        <dbReference type="EMBL" id="KAF7293535.1"/>
    </source>
</evidence>
<keyword evidence="1" id="KW-0472">Membrane</keyword>
<dbReference type="RefSeq" id="XP_037215698.1">
    <property type="nucleotide sequence ID" value="XM_037367866.1"/>
</dbReference>
<dbReference type="GeneID" id="59350382"/>
<proteinExistence type="predicted"/>
<dbReference type="Proteomes" id="UP000636479">
    <property type="component" value="Unassembled WGS sequence"/>
</dbReference>